<evidence type="ECO:0000313" key="3">
    <source>
        <dbReference type="EMBL" id="GIL26059.1"/>
    </source>
</evidence>
<reference evidence="4" key="1">
    <citation type="journal article" date="2021" name="Int. J. Syst. Evol. Microbiol.">
        <title>Actinocatenispora comari sp. nov., an endophytic actinomycete isolated from aerial parts of Comarum salesowianum.</title>
        <authorList>
            <person name="Oyunbileg N."/>
            <person name="Iizaka Y."/>
            <person name="Hamada M."/>
            <person name="Davaapurev B.O."/>
            <person name="Fukumoto A."/>
            <person name="Tsetseg B."/>
            <person name="Kato F."/>
            <person name="Tamura T."/>
            <person name="Batkhuu J."/>
            <person name="Anzai Y."/>
        </authorList>
    </citation>
    <scope>NUCLEOTIDE SEQUENCE [LARGE SCALE GENOMIC DNA]</scope>
    <source>
        <strain evidence="4">NUM-2625</strain>
    </source>
</reference>
<dbReference type="SUPFAM" id="SSF53474">
    <property type="entry name" value="alpha/beta-Hydrolases"/>
    <property type="match status" value="1"/>
</dbReference>
<dbReference type="Proteomes" id="UP000614996">
    <property type="component" value="Unassembled WGS sequence"/>
</dbReference>
<dbReference type="InterPro" id="IPR029058">
    <property type="entry name" value="AB_hydrolase_fold"/>
</dbReference>
<evidence type="ECO:0000259" key="2">
    <source>
        <dbReference type="Pfam" id="PF06259"/>
    </source>
</evidence>
<dbReference type="AlphaFoldDB" id="A0A8J4A9C0"/>
<organism evidence="3 4">
    <name type="scientific">Actinocatenispora comari</name>
    <dbReference type="NCBI Taxonomy" id="2807577"/>
    <lineage>
        <taxon>Bacteria</taxon>
        <taxon>Bacillati</taxon>
        <taxon>Actinomycetota</taxon>
        <taxon>Actinomycetes</taxon>
        <taxon>Micromonosporales</taxon>
        <taxon>Micromonosporaceae</taxon>
        <taxon>Actinocatenispora</taxon>
    </lineage>
</organism>
<comment type="caution">
    <text evidence="3">The sequence shown here is derived from an EMBL/GenBank/DDBJ whole genome shotgun (WGS) entry which is preliminary data.</text>
</comment>
<evidence type="ECO:0000256" key="1">
    <source>
        <dbReference type="SAM" id="MobiDB-lite"/>
    </source>
</evidence>
<dbReference type="InterPro" id="IPR010427">
    <property type="entry name" value="DUF1023"/>
</dbReference>
<keyword evidence="4" id="KW-1185">Reference proteome</keyword>
<accession>A0A8J4A9C0</accession>
<dbReference type="Gene3D" id="3.40.50.1820">
    <property type="entry name" value="alpha/beta hydrolase"/>
    <property type="match status" value="1"/>
</dbReference>
<dbReference type="EMBL" id="BOPO01000017">
    <property type="protein sequence ID" value="GIL26059.1"/>
    <property type="molecule type" value="Genomic_DNA"/>
</dbReference>
<gene>
    <name evidence="3" type="ORF">NUM_13130</name>
</gene>
<protein>
    <recommendedName>
        <fullName evidence="2">DUF1023 domain-containing protein</fullName>
    </recommendedName>
</protein>
<name>A0A8J4A9C0_9ACTN</name>
<evidence type="ECO:0000313" key="4">
    <source>
        <dbReference type="Proteomes" id="UP000614996"/>
    </source>
</evidence>
<feature type="region of interest" description="Disordered" evidence="1">
    <location>
        <begin position="1"/>
        <end position="27"/>
    </location>
</feature>
<dbReference type="Pfam" id="PF06259">
    <property type="entry name" value="Abhydrolase_8"/>
    <property type="match status" value="1"/>
</dbReference>
<sequence>MPPRPDAPHTRSVSTSTVVARQRTPPRARTSLVRAIAAAGRPWPRPAAAGRLGRPYCPEPVEVTPTAVHEYLTALTEPARRRLAARFPAAVGTLDGAPPAMRYAANRHRMRPTRFGTWTGQYLLFDPSPPGRVALVYGDLSTADRLAVLVPGADSRLADFARGLGGQRHRAPAVQAVNLYRVADARRPRRVAVVAWLGYRAPRGPHPEVAREKLAAAGAAELVRFVRGLAVVAPRAAITLLGHSYGSVVVGLAAAALPPPVRDIAVFGSPGLGVATAAELGTTARIWAACAPGDWTRFVPGVRRGGFGHGRRPTDPAFGARPFCTAGVADHDHYLAPGTGSLAALAAILTG</sequence>
<proteinExistence type="predicted"/>
<feature type="domain" description="DUF1023" evidence="2">
    <location>
        <begin position="126"/>
        <end position="301"/>
    </location>
</feature>